<gene>
    <name evidence="2" type="ORF">R3P38DRAFT_2771844</name>
</gene>
<comment type="caution">
    <text evidence="2">The sequence shown here is derived from an EMBL/GenBank/DDBJ whole genome shotgun (WGS) entry which is preliminary data.</text>
</comment>
<name>A0AAW0CD97_9AGAR</name>
<sequence length="216" mass="24146">MAGTPAPADDEDKSNDRSGRIDSKGKGYLHGRTSVTQMKTHFLSFPSPLTSYWPEFTVRFDEQSAVAESGLEEITKDEKEVEQQMNAKSREVSLSHGLECDREALRDRVRCTTMSDMKSRRARHEVKGPREEGRAVREDQRGLNVLTKNTVDSAREDDALSTPQRTREREEEKRMTAVIGDQLSMMTSPLLRHYLAFHSAALASSSRLSSQGGGGV</sequence>
<evidence type="ECO:0000313" key="2">
    <source>
        <dbReference type="EMBL" id="KAK7036370.1"/>
    </source>
</evidence>
<evidence type="ECO:0000313" key="3">
    <source>
        <dbReference type="Proteomes" id="UP001362999"/>
    </source>
</evidence>
<feature type="region of interest" description="Disordered" evidence="1">
    <location>
        <begin position="116"/>
        <end position="174"/>
    </location>
</feature>
<protein>
    <submittedName>
        <fullName evidence="2">Uncharacterized protein</fullName>
    </submittedName>
</protein>
<organism evidence="2 3">
    <name type="scientific">Favolaschia claudopus</name>
    <dbReference type="NCBI Taxonomy" id="2862362"/>
    <lineage>
        <taxon>Eukaryota</taxon>
        <taxon>Fungi</taxon>
        <taxon>Dikarya</taxon>
        <taxon>Basidiomycota</taxon>
        <taxon>Agaricomycotina</taxon>
        <taxon>Agaricomycetes</taxon>
        <taxon>Agaricomycetidae</taxon>
        <taxon>Agaricales</taxon>
        <taxon>Marasmiineae</taxon>
        <taxon>Mycenaceae</taxon>
        <taxon>Favolaschia</taxon>
    </lineage>
</organism>
<feature type="compositionally biased region" description="Basic and acidic residues" evidence="1">
    <location>
        <begin position="165"/>
        <end position="174"/>
    </location>
</feature>
<feature type="compositionally biased region" description="Basic and acidic residues" evidence="1">
    <location>
        <begin position="14"/>
        <end position="25"/>
    </location>
</feature>
<dbReference type="EMBL" id="JAWWNJ010000019">
    <property type="protein sequence ID" value="KAK7036370.1"/>
    <property type="molecule type" value="Genomic_DNA"/>
</dbReference>
<evidence type="ECO:0000256" key="1">
    <source>
        <dbReference type="SAM" id="MobiDB-lite"/>
    </source>
</evidence>
<reference evidence="2 3" key="1">
    <citation type="journal article" date="2024" name="J Genomics">
        <title>Draft genome sequencing and assembly of Favolaschia claudopus CIRM-BRFM 2984 isolated from oak limbs.</title>
        <authorList>
            <person name="Navarro D."/>
            <person name="Drula E."/>
            <person name="Chaduli D."/>
            <person name="Cazenave R."/>
            <person name="Ahrendt S."/>
            <person name="Wang J."/>
            <person name="Lipzen A."/>
            <person name="Daum C."/>
            <person name="Barry K."/>
            <person name="Grigoriev I.V."/>
            <person name="Favel A."/>
            <person name="Rosso M.N."/>
            <person name="Martin F."/>
        </authorList>
    </citation>
    <scope>NUCLEOTIDE SEQUENCE [LARGE SCALE GENOMIC DNA]</scope>
    <source>
        <strain evidence="2 3">CIRM-BRFM 2984</strain>
    </source>
</reference>
<keyword evidence="3" id="KW-1185">Reference proteome</keyword>
<dbReference type="Proteomes" id="UP001362999">
    <property type="component" value="Unassembled WGS sequence"/>
</dbReference>
<proteinExistence type="predicted"/>
<feature type="compositionally biased region" description="Basic and acidic residues" evidence="1">
    <location>
        <begin position="125"/>
        <end position="141"/>
    </location>
</feature>
<accession>A0AAW0CD97</accession>
<feature type="region of interest" description="Disordered" evidence="1">
    <location>
        <begin position="1"/>
        <end position="31"/>
    </location>
</feature>
<dbReference type="AlphaFoldDB" id="A0AAW0CD97"/>